<gene>
    <name evidence="8" type="primary">flgF</name>
    <name evidence="8" type="ORF">ACFSC7_14045</name>
</gene>
<evidence type="ECO:0000259" key="6">
    <source>
        <dbReference type="Pfam" id="PF06429"/>
    </source>
</evidence>
<dbReference type="NCBIfam" id="TIGR03506">
    <property type="entry name" value="FlgEFG_subfam"/>
    <property type="match status" value="1"/>
</dbReference>
<keyword evidence="8" id="KW-0969">Cilium</keyword>
<dbReference type="InterPro" id="IPR020013">
    <property type="entry name" value="Flagellar_FlgE/F/G"/>
</dbReference>
<dbReference type="Pfam" id="PF00460">
    <property type="entry name" value="Flg_bb_rod"/>
    <property type="match status" value="1"/>
</dbReference>
<comment type="similarity">
    <text evidence="2 4">Belongs to the flagella basal body rod proteins family.</text>
</comment>
<protein>
    <recommendedName>
        <fullName evidence="4">Flagellar basal-body rod protein FlgF</fullName>
    </recommendedName>
</protein>
<dbReference type="PANTHER" id="PTHR30435">
    <property type="entry name" value="FLAGELLAR PROTEIN"/>
    <property type="match status" value="1"/>
</dbReference>
<keyword evidence="3 4" id="KW-0975">Bacterial flagellum</keyword>
<keyword evidence="9" id="KW-1185">Reference proteome</keyword>
<dbReference type="Proteomes" id="UP001597327">
    <property type="component" value="Unassembled WGS sequence"/>
</dbReference>
<reference evidence="9" key="1">
    <citation type="journal article" date="2019" name="Int. J. Syst. Evol. Microbiol.">
        <title>The Global Catalogue of Microorganisms (GCM) 10K type strain sequencing project: providing services to taxonomists for standard genome sequencing and annotation.</title>
        <authorList>
            <consortium name="The Broad Institute Genomics Platform"/>
            <consortium name="The Broad Institute Genome Sequencing Center for Infectious Disease"/>
            <person name="Wu L."/>
            <person name="Ma J."/>
        </authorList>
    </citation>
    <scope>NUCLEOTIDE SEQUENCE [LARGE SCALE GENOMIC DNA]</scope>
    <source>
        <strain evidence="9">JCM 3369</strain>
    </source>
</reference>
<accession>A0ABW4JWX5</accession>
<comment type="caution">
    <text evidence="8">The sequence shown here is derived from an EMBL/GenBank/DDBJ whole genome shotgun (WGS) entry which is preliminary data.</text>
</comment>
<dbReference type="InterPro" id="IPR010930">
    <property type="entry name" value="Flg_bb/hook_C_dom"/>
</dbReference>
<sequence>MENAQLITLSRQGALRNQLNVVANNMANLNTSGFKAQQLLFEEYLMPVAEATEFQTPDEDLSYVNDYGTAFDFSEGGIRTTGNPFDLAVEGDGFFVVQMEDGSEAYTRSGAFQLDQNGTLVTADGRPVMTEGGPITFGTADGQVEIARDGTISTEQGARGRIRLVDFENPQDLRVLGDNLFVGEEPLPLIPVRNVVQGALENSNVEGVVEMTRLIELTRAYESATKMQQDLDELRKTAIQTLGTVEA</sequence>
<evidence type="ECO:0000259" key="7">
    <source>
        <dbReference type="Pfam" id="PF22692"/>
    </source>
</evidence>
<dbReference type="Pfam" id="PF06429">
    <property type="entry name" value="Flg_bbr_C"/>
    <property type="match status" value="1"/>
</dbReference>
<dbReference type="PANTHER" id="PTHR30435:SF19">
    <property type="entry name" value="FLAGELLAR BASAL-BODY ROD PROTEIN FLGG"/>
    <property type="match status" value="1"/>
</dbReference>
<dbReference type="NCBIfam" id="TIGR02490">
    <property type="entry name" value="flgF"/>
    <property type="match status" value="1"/>
</dbReference>
<dbReference type="SUPFAM" id="SSF117143">
    <property type="entry name" value="Flagellar hook protein flgE"/>
    <property type="match status" value="1"/>
</dbReference>
<evidence type="ECO:0000256" key="3">
    <source>
        <dbReference type="ARBA" id="ARBA00023143"/>
    </source>
</evidence>
<comment type="subcellular location">
    <subcellularLocation>
        <location evidence="1 4">Bacterial flagellum basal body</location>
    </subcellularLocation>
</comment>
<dbReference type="PROSITE" id="PS00588">
    <property type="entry name" value="FLAGELLA_BB_ROD"/>
    <property type="match status" value="1"/>
</dbReference>
<feature type="domain" description="Flagellar basal-body/hook protein C-terminal" evidence="6">
    <location>
        <begin position="196"/>
        <end position="240"/>
    </location>
</feature>
<feature type="domain" description="Flagellar hook protein FlgE/F/G-like D1" evidence="7">
    <location>
        <begin position="88"/>
        <end position="153"/>
    </location>
</feature>
<dbReference type="InterPro" id="IPR037925">
    <property type="entry name" value="FlgE/F/G-like"/>
</dbReference>
<keyword evidence="8" id="KW-0282">Flagellum</keyword>
<organism evidence="8 9">
    <name type="scientific">Roseibium aestuarii</name>
    <dbReference type="NCBI Taxonomy" id="2600299"/>
    <lineage>
        <taxon>Bacteria</taxon>
        <taxon>Pseudomonadati</taxon>
        <taxon>Pseudomonadota</taxon>
        <taxon>Alphaproteobacteria</taxon>
        <taxon>Hyphomicrobiales</taxon>
        <taxon>Stappiaceae</taxon>
        <taxon>Roseibium</taxon>
    </lineage>
</organism>
<dbReference type="RefSeq" id="WP_149892502.1">
    <property type="nucleotide sequence ID" value="NZ_JBHUFA010000004.1"/>
</dbReference>
<evidence type="ECO:0000256" key="2">
    <source>
        <dbReference type="ARBA" id="ARBA00009677"/>
    </source>
</evidence>
<dbReference type="InterPro" id="IPR053967">
    <property type="entry name" value="LlgE_F_G-like_D1"/>
</dbReference>
<dbReference type="Pfam" id="PF22692">
    <property type="entry name" value="LlgE_F_G_D1"/>
    <property type="match status" value="1"/>
</dbReference>
<feature type="domain" description="Flagellar basal body rod protein N-terminal" evidence="5">
    <location>
        <begin position="10"/>
        <end position="35"/>
    </location>
</feature>
<proteinExistence type="inferred from homology"/>
<dbReference type="InterPro" id="IPR001444">
    <property type="entry name" value="Flag_bb_rod_N"/>
</dbReference>
<name>A0ABW4JWX5_9HYPH</name>
<dbReference type="InterPro" id="IPR012836">
    <property type="entry name" value="FlgF"/>
</dbReference>
<evidence type="ECO:0000256" key="4">
    <source>
        <dbReference type="RuleBase" id="RU362116"/>
    </source>
</evidence>
<evidence type="ECO:0000313" key="8">
    <source>
        <dbReference type="EMBL" id="MFD1696645.1"/>
    </source>
</evidence>
<evidence type="ECO:0000313" key="9">
    <source>
        <dbReference type="Proteomes" id="UP001597327"/>
    </source>
</evidence>
<keyword evidence="8" id="KW-0966">Cell projection</keyword>
<dbReference type="InterPro" id="IPR019776">
    <property type="entry name" value="Flagellar_basal_body_rod_CS"/>
</dbReference>
<dbReference type="EMBL" id="JBHUFA010000004">
    <property type="protein sequence ID" value="MFD1696645.1"/>
    <property type="molecule type" value="Genomic_DNA"/>
</dbReference>
<evidence type="ECO:0000256" key="1">
    <source>
        <dbReference type="ARBA" id="ARBA00004117"/>
    </source>
</evidence>
<evidence type="ECO:0000259" key="5">
    <source>
        <dbReference type="Pfam" id="PF00460"/>
    </source>
</evidence>
<comment type="subunit">
    <text evidence="4">The basal body constitutes a major portion of the flagellar organelle and consists of five rings (E,L,P,S, and M) mounted on a central rod. The rod consists of about 26 subunits of FlgG in the distal portion, and FlgB, FlgC and FlgF are thought to build up the proximal portion of the rod with about 6 subunits each.</text>
</comment>